<name>A0ABR1GF79_AURAN</name>
<gene>
    <name evidence="2" type="primary">MAF</name>
    <name evidence="2" type="ORF">SO694_0050101</name>
</gene>
<dbReference type="InterPro" id="IPR003697">
    <property type="entry name" value="Maf-like"/>
</dbReference>
<dbReference type="Proteomes" id="UP001363151">
    <property type="component" value="Unassembled WGS sequence"/>
</dbReference>
<evidence type="ECO:0000313" key="3">
    <source>
        <dbReference type="Proteomes" id="UP001363151"/>
    </source>
</evidence>
<organism evidence="2 3">
    <name type="scientific">Aureococcus anophagefferens</name>
    <name type="common">Harmful bloom alga</name>
    <dbReference type="NCBI Taxonomy" id="44056"/>
    <lineage>
        <taxon>Eukaryota</taxon>
        <taxon>Sar</taxon>
        <taxon>Stramenopiles</taxon>
        <taxon>Ochrophyta</taxon>
        <taxon>Pelagophyceae</taxon>
        <taxon>Pelagomonadales</taxon>
        <taxon>Pelagomonadaceae</taxon>
        <taxon>Aureococcus</taxon>
    </lineage>
</organism>
<dbReference type="Pfam" id="PF02545">
    <property type="entry name" value="Maf"/>
    <property type="match status" value="1"/>
</dbReference>
<dbReference type="SUPFAM" id="SSF52972">
    <property type="entry name" value="ITPase-like"/>
    <property type="match status" value="1"/>
</dbReference>
<accession>A0ABR1GF79</accession>
<dbReference type="PANTHER" id="PTHR43213:SF4">
    <property type="entry name" value="7-METHYL-GTP PYROPHOSPHATASE"/>
    <property type="match status" value="1"/>
</dbReference>
<dbReference type="InterPro" id="IPR029001">
    <property type="entry name" value="ITPase-like_fam"/>
</dbReference>
<reference evidence="2 3" key="1">
    <citation type="submission" date="2024-03" db="EMBL/GenBank/DDBJ databases">
        <title>Aureococcus anophagefferens CCMP1851 and Kratosvirus quantuckense: Draft genome of a second virus-susceptible host strain in the model system.</title>
        <authorList>
            <person name="Chase E."/>
            <person name="Truchon A.R."/>
            <person name="Schepens W."/>
            <person name="Wilhelm S.W."/>
        </authorList>
    </citation>
    <scope>NUCLEOTIDE SEQUENCE [LARGE SCALE GENOMIC DNA]</scope>
    <source>
        <strain evidence="2 3">CCMP1851</strain>
    </source>
</reference>
<feature type="non-terminal residue" evidence="2">
    <location>
        <position position="241"/>
    </location>
</feature>
<evidence type="ECO:0000256" key="1">
    <source>
        <dbReference type="ARBA" id="ARBA00022801"/>
    </source>
</evidence>
<proteinExistence type="predicted"/>
<evidence type="ECO:0000313" key="2">
    <source>
        <dbReference type="EMBL" id="KAK7254721.1"/>
    </source>
</evidence>
<dbReference type="PIRSF" id="PIRSF006305">
    <property type="entry name" value="Maf"/>
    <property type="match status" value="1"/>
</dbReference>
<dbReference type="Gene3D" id="3.90.950.10">
    <property type="match status" value="1"/>
</dbReference>
<keyword evidence="3" id="KW-1185">Reference proteome</keyword>
<keyword evidence="1" id="KW-0378">Hydrolase</keyword>
<dbReference type="PANTHER" id="PTHR43213">
    <property type="entry name" value="BIFUNCTIONAL DTTP/UTP PYROPHOSPHATASE/METHYLTRANSFERASE PROTEIN-RELATED"/>
    <property type="match status" value="1"/>
</dbReference>
<dbReference type="EMBL" id="JBBJCI010000022">
    <property type="protein sequence ID" value="KAK7254721.1"/>
    <property type="molecule type" value="Genomic_DNA"/>
</dbReference>
<protein>
    <submittedName>
        <fullName evidence="2">Nucleoside-triphosphate diphosphatase</fullName>
    </submittedName>
</protein>
<sequence length="241" mass="24896">MRGLRLVGAMAAFPGARALTAPPAITLDAARACAVAMPEDAPRIVMGSKSASRRALLAAMGCADFEVRVPDIDEKAIGDRRGDPASLVAAVAVAKCDALLARHFADHADDDVVLVTGDQVVTFDGSIREKPEDLAEARRFAASYGGASCGTTGCVVVHDVRTNRRHVEVHDARVDFGAFPPGLVDEILAADGDVVMACAGGLMVEHPLLAPHVAAVEGGVDSLMGLSTPVLARLVARVAAD</sequence>
<comment type="caution">
    <text evidence="2">The sequence shown here is derived from an EMBL/GenBank/DDBJ whole genome shotgun (WGS) entry which is preliminary data.</text>
</comment>